<evidence type="ECO:0000256" key="5">
    <source>
        <dbReference type="ARBA" id="ARBA00023002"/>
    </source>
</evidence>
<keyword evidence="5 7" id="KW-0560">Oxidoreductase</keyword>
<evidence type="ECO:0000259" key="8">
    <source>
        <dbReference type="Pfam" id="PF00171"/>
    </source>
</evidence>
<dbReference type="GO" id="GO:0005737">
    <property type="term" value="C:cytoplasm"/>
    <property type="evidence" value="ECO:0007669"/>
    <property type="project" value="UniProtKB-SubCell"/>
</dbReference>
<dbReference type="RefSeq" id="WP_065318163.1">
    <property type="nucleotide sequence ID" value="NZ_CP017477.1"/>
</dbReference>
<dbReference type="SUPFAM" id="SSF53720">
    <property type="entry name" value="ALDH-like"/>
    <property type="match status" value="1"/>
</dbReference>
<feature type="domain" description="Aldehyde dehydrogenase" evidence="8">
    <location>
        <begin position="5"/>
        <end position="267"/>
    </location>
</feature>
<comment type="subcellular location">
    <subcellularLocation>
        <location evidence="7">Cytoplasm</location>
    </subcellularLocation>
</comment>
<dbReference type="PANTHER" id="PTHR11063:SF8">
    <property type="entry name" value="DELTA-1-PYRROLINE-5-CARBOXYLATE SYNTHASE"/>
    <property type="match status" value="1"/>
</dbReference>
<dbReference type="EMBL" id="LSFM01000018">
    <property type="protein sequence ID" value="OBY65386.1"/>
    <property type="molecule type" value="Genomic_DNA"/>
</dbReference>
<keyword evidence="4 7" id="KW-0521">NADP</keyword>
<dbReference type="InterPro" id="IPR012134">
    <property type="entry name" value="Glu-5-SA_DH"/>
</dbReference>
<dbReference type="Pfam" id="PF00171">
    <property type="entry name" value="Aldedh"/>
    <property type="match status" value="1"/>
</dbReference>
<accession>A0A1B8U0L6</accession>
<comment type="similarity">
    <text evidence="7">Belongs to the gamma-glutamyl phosphate reductase family.</text>
</comment>
<keyword evidence="3 7" id="KW-0641">Proline biosynthesis</keyword>
<comment type="caution">
    <text evidence="9">The sequence shown here is derived from an EMBL/GenBank/DDBJ whole genome shotgun (WGS) entry which is preliminary data.</text>
</comment>
<keyword evidence="10" id="KW-1185">Reference proteome</keyword>
<keyword evidence="2 7" id="KW-0028">Amino-acid biosynthesis</keyword>
<comment type="catalytic activity">
    <reaction evidence="6 7">
        <text>L-glutamate 5-semialdehyde + phosphate + NADP(+) = L-glutamyl 5-phosphate + NADPH + H(+)</text>
        <dbReference type="Rhea" id="RHEA:19541"/>
        <dbReference type="ChEBI" id="CHEBI:15378"/>
        <dbReference type="ChEBI" id="CHEBI:43474"/>
        <dbReference type="ChEBI" id="CHEBI:57783"/>
        <dbReference type="ChEBI" id="CHEBI:58066"/>
        <dbReference type="ChEBI" id="CHEBI:58274"/>
        <dbReference type="ChEBI" id="CHEBI:58349"/>
        <dbReference type="EC" id="1.2.1.41"/>
    </reaction>
</comment>
<dbReference type="Gene3D" id="3.40.309.10">
    <property type="entry name" value="Aldehyde Dehydrogenase, Chain A, domain 2"/>
    <property type="match status" value="1"/>
</dbReference>
<dbReference type="InterPro" id="IPR000965">
    <property type="entry name" value="GPR_dom"/>
</dbReference>
<proteinExistence type="inferred from homology"/>
<dbReference type="InterPro" id="IPR016161">
    <property type="entry name" value="Ald_DH/histidinol_DH"/>
</dbReference>
<evidence type="ECO:0000256" key="7">
    <source>
        <dbReference type="HAMAP-Rule" id="MF_00412"/>
    </source>
</evidence>
<evidence type="ECO:0000256" key="6">
    <source>
        <dbReference type="ARBA" id="ARBA00049024"/>
    </source>
</evidence>
<keyword evidence="7" id="KW-0963">Cytoplasm</keyword>
<dbReference type="NCBIfam" id="NF001221">
    <property type="entry name" value="PRK00197.1"/>
    <property type="match status" value="1"/>
</dbReference>
<comment type="pathway">
    <text evidence="1 7">Amino-acid biosynthesis; L-proline biosynthesis; L-glutamate 5-semialdehyde from L-glutamate: step 2/2.</text>
</comment>
<dbReference type="InterPro" id="IPR015590">
    <property type="entry name" value="Aldehyde_DH_dom"/>
</dbReference>
<organism evidence="9 10">
    <name type="scientific">Polaribacter vadi</name>
    <dbReference type="NCBI Taxonomy" id="1774273"/>
    <lineage>
        <taxon>Bacteria</taxon>
        <taxon>Pseudomonadati</taxon>
        <taxon>Bacteroidota</taxon>
        <taxon>Flavobacteriia</taxon>
        <taxon>Flavobacteriales</taxon>
        <taxon>Flavobacteriaceae</taxon>
    </lineage>
</organism>
<evidence type="ECO:0000313" key="9">
    <source>
        <dbReference type="EMBL" id="OBY65386.1"/>
    </source>
</evidence>
<evidence type="ECO:0000256" key="1">
    <source>
        <dbReference type="ARBA" id="ARBA00004985"/>
    </source>
</evidence>
<dbReference type="GO" id="GO:0055129">
    <property type="term" value="P:L-proline biosynthetic process"/>
    <property type="evidence" value="ECO:0007669"/>
    <property type="project" value="UniProtKB-UniRule"/>
</dbReference>
<name>A0A1B8U0L6_9FLAO</name>
<dbReference type="STRING" id="1774273.LPB03_01890"/>
<dbReference type="Proteomes" id="UP000092584">
    <property type="component" value="Unassembled WGS sequence"/>
</dbReference>
<gene>
    <name evidence="7" type="primary">proA</name>
    <name evidence="9" type="ORF">LPB3_03220</name>
</gene>
<dbReference type="AlphaFoldDB" id="A0A1B8U0L6"/>
<dbReference type="CDD" id="cd07079">
    <property type="entry name" value="ALDH_F18-19_ProA-GPR"/>
    <property type="match status" value="1"/>
</dbReference>
<dbReference type="PANTHER" id="PTHR11063">
    <property type="entry name" value="GLUTAMATE SEMIALDEHYDE DEHYDROGENASE"/>
    <property type="match status" value="1"/>
</dbReference>
<dbReference type="InterPro" id="IPR016163">
    <property type="entry name" value="Ald_DH_C"/>
</dbReference>
<evidence type="ECO:0000256" key="4">
    <source>
        <dbReference type="ARBA" id="ARBA00022857"/>
    </source>
</evidence>
<dbReference type="PIRSF" id="PIRSF000151">
    <property type="entry name" value="GPR"/>
    <property type="match status" value="1"/>
</dbReference>
<reference evidence="10" key="1">
    <citation type="submission" date="2016-02" db="EMBL/GenBank/DDBJ databases">
        <authorList>
            <person name="Shin S.-K."/>
            <person name="Yi H."/>
            <person name="Kim E."/>
        </authorList>
    </citation>
    <scope>NUCLEOTIDE SEQUENCE [LARGE SCALE GENOMIC DNA]</scope>
    <source>
        <strain evidence="10">LPB0003</strain>
    </source>
</reference>
<evidence type="ECO:0000313" key="10">
    <source>
        <dbReference type="Proteomes" id="UP000092584"/>
    </source>
</evidence>
<comment type="function">
    <text evidence="7">Catalyzes the NADPH-dependent reduction of L-glutamate 5-phosphate into L-glutamate 5-semialdehyde and phosphate. The product spontaneously undergoes cyclization to form 1-pyrroline-5-carboxylate.</text>
</comment>
<dbReference type="Gene3D" id="3.40.605.10">
    <property type="entry name" value="Aldehyde Dehydrogenase, Chain A, domain 1"/>
    <property type="match status" value="1"/>
</dbReference>
<dbReference type="GO" id="GO:0050661">
    <property type="term" value="F:NADP binding"/>
    <property type="evidence" value="ECO:0007669"/>
    <property type="project" value="InterPro"/>
</dbReference>
<dbReference type="GO" id="GO:0004350">
    <property type="term" value="F:glutamate-5-semialdehyde dehydrogenase activity"/>
    <property type="evidence" value="ECO:0007669"/>
    <property type="project" value="UniProtKB-UniRule"/>
</dbReference>
<sequence>MNTLLSIETRNAVLLTMAQFLGEERKEIININTKDLEAYKGDDISMLDRLKVDNAKVDEMIAAAKHLASQKDPVGVERFSFKHDNGMQVYNKTASFGTVLIIYESRPDVTVEAAGIAFKSGNKILLKGGKESLNSNLKIVELWHKALKQHNASTNWVEYLQFNRTETQTFLEKPTQKVDLIVPRGGEKLIAFVKKHATCPVIISGRGNNFVYVHKDADTKMALDIIINGKSKISACNAVDKVLIDKNLPNRIEFVNKLMSQLKDLNIEVLKAKNFSSDEIWYEEFLDYKILIGEISSNEDAIAKINKYSGGHSSVIITKNNEVAKTFMENVDTAAVYHNASTRFTDGGQLGLGGELAISTDKLHQRGPIGLQHLVTNKWYVHGDGQIRS</sequence>
<dbReference type="InterPro" id="IPR016162">
    <property type="entry name" value="Ald_DH_N"/>
</dbReference>
<evidence type="ECO:0000256" key="2">
    <source>
        <dbReference type="ARBA" id="ARBA00022605"/>
    </source>
</evidence>
<dbReference type="KEGG" id="pob:LPB03_01890"/>
<dbReference type="OrthoDB" id="9809970at2"/>
<dbReference type="EC" id="1.2.1.41" evidence="7"/>
<dbReference type="UniPathway" id="UPA00098">
    <property type="reaction ID" value="UER00360"/>
</dbReference>
<protein>
    <recommendedName>
        <fullName evidence="7">Gamma-glutamyl phosphate reductase</fullName>
        <shortName evidence="7">GPR</shortName>
        <ecNumber evidence="7">1.2.1.41</ecNumber>
    </recommendedName>
    <alternativeName>
        <fullName evidence="7">Glutamate-5-semialdehyde dehydrogenase</fullName>
    </alternativeName>
    <alternativeName>
        <fullName evidence="7">Glutamyl-gamma-semialdehyde dehydrogenase</fullName>
        <shortName evidence="7">GSA dehydrogenase</shortName>
    </alternativeName>
</protein>
<evidence type="ECO:0000256" key="3">
    <source>
        <dbReference type="ARBA" id="ARBA00022650"/>
    </source>
</evidence>
<dbReference type="HAMAP" id="MF_00412">
    <property type="entry name" value="ProA"/>
    <property type="match status" value="1"/>
</dbReference>